<name>A0A4Y8ATU3_9FLAO</name>
<evidence type="ECO:0000313" key="3">
    <source>
        <dbReference type="Proteomes" id="UP000298517"/>
    </source>
</evidence>
<protein>
    <recommendedName>
        <fullName evidence="4">Iron-sulfur cluster repair di-iron protein</fullName>
    </recommendedName>
</protein>
<keyword evidence="3" id="KW-1185">Reference proteome</keyword>
<gene>
    <name evidence="2" type="ORF">E2488_07160</name>
</gene>
<dbReference type="EMBL" id="SNQI01000002">
    <property type="protein sequence ID" value="TEW75287.1"/>
    <property type="molecule type" value="Genomic_DNA"/>
</dbReference>
<dbReference type="SUPFAM" id="SSF140683">
    <property type="entry name" value="SP0561-like"/>
    <property type="match status" value="1"/>
</dbReference>
<comment type="caution">
    <text evidence="2">The sequence shown here is derived from an EMBL/GenBank/DDBJ whole genome shotgun (WGS) entry which is preliminary data.</text>
</comment>
<dbReference type="GO" id="GO:0005737">
    <property type="term" value="C:cytoplasm"/>
    <property type="evidence" value="ECO:0007669"/>
    <property type="project" value="UniProtKB-SubCell"/>
</dbReference>
<dbReference type="Pfam" id="PF04405">
    <property type="entry name" value="ScdA_N"/>
    <property type="match status" value="1"/>
</dbReference>
<dbReference type="Proteomes" id="UP000298517">
    <property type="component" value="Unassembled WGS sequence"/>
</dbReference>
<dbReference type="AlphaFoldDB" id="A0A4Y8ATU3"/>
<reference evidence="2 3" key="1">
    <citation type="journal article" date="2011" name="J. Microbiol.">
        <title>Gramella jeungdoensis sp. nov., isolated from a solar saltern in Korea.</title>
        <authorList>
            <person name="Joung Y."/>
            <person name="Kim H."/>
            <person name="Jang T."/>
            <person name="Ahn T.S."/>
            <person name="Joh K."/>
        </authorList>
    </citation>
    <scope>NUCLEOTIDE SEQUENCE [LARGE SCALE GENOMIC DNA]</scope>
    <source>
        <strain evidence="2 3">KCTC 23123</strain>
    </source>
</reference>
<dbReference type="PANTHER" id="PTHR36438:SF1">
    <property type="entry name" value="IRON-SULFUR CLUSTER REPAIR PROTEIN YTFE"/>
    <property type="match status" value="1"/>
</dbReference>
<accession>A0A4Y8ATU3</accession>
<comment type="subcellular location">
    <subcellularLocation>
        <location evidence="1">Cytoplasm</location>
    </subcellularLocation>
</comment>
<dbReference type="InterPro" id="IPR038062">
    <property type="entry name" value="ScdA-like_N_sf"/>
</dbReference>
<evidence type="ECO:0000313" key="2">
    <source>
        <dbReference type="EMBL" id="TEW75287.1"/>
    </source>
</evidence>
<evidence type="ECO:0008006" key="4">
    <source>
        <dbReference type="Google" id="ProtNLM"/>
    </source>
</evidence>
<dbReference type="PANTHER" id="PTHR36438">
    <property type="entry name" value="IRON-SULFUR CLUSTER REPAIR PROTEIN YTFE"/>
    <property type="match status" value="1"/>
</dbReference>
<organism evidence="2 3">
    <name type="scientific">Gramella jeungdoensis</name>
    <dbReference type="NCBI Taxonomy" id="708091"/>
    <lineage>
        <taxon>Bacteria</taxon>
        <taxon>Pseudomonadati</taxon>
        <taxon>Bacteroidota</taxon>
        <taxon>Flavobacteriia</taxon>
        <taxon>Flavobacteriales</taxon>
        <taxon>Flavobacteriaceae</taxon>
        <taxon>Christiangramia</taxon>
    </lineage>
</organism>
<evidence type="ECO:0000256" key="1">
    <source>
        <dbReference type="ARBA" id="ARBA00004496"/>
    </source>
</evidence>
<proteinExistence type="predicted"/>
<dbReference type="Gene3D" id="1.10.3910.10">
    <property type="entry name" value="SP0561-like"/>
    <property type="match status" value="1"/>
</dbReference>
<dbReference type="InterPro" id="IPR019903">
    <property type="entry name" value="RIC_family"/>
</dbReference>
<sequence>MIMNITKENTVAEVVSKNLGSDHVFSKYKIDFCCGGGDTLEKACKERGIEFETLKNEIEAINNKITGGTSIEDIDIPTLINEVKGGFHATISDLFFEVLPYTSKVANVHGLEHKEVIEINELVKGAEVVINETFRNSIMSLYPIIIEIVKASEKTEEISIETLQSLQKSIERNEIAQGLIGDSFKEISKLSSNYTTPDDACSSYDYLYKNLQQLQHEVHKYMHFEKNVLIPKTLNIIE</sequence>